<reference evidence="2" key="1">
    <citation type="submission" date="2018-12" db="EMBL/GenBank/DDBJ databases">
        <title>Tengunoibacter tsumagoiensis gen. nov., sp. nov., Dictyobacter kobayashii sp. nov., D. alpinus sp. nov., and D. joshuensis sp. nov. and description of Dictyobacteraceae fam. nov. within the order Ktedonobacterales isolated from Tengu-no-mugimeshi.</title>
        <authorList>
            <person name="Wang C.M."/>
            <person name="Zheng Y."/>
            <person name="Sakai Y."/>
            <person name="Toyoda A."/>
            <person name="Minakuchi Y."/>
            <person name="Abe K."/>
            <person name="Yokota A."/>
            <person name="Yabe S."/>
        </authorList>
    </citation>
    <scope>NUCLEOTIDE SEQUENCE [LARGE SCALE GENOMIC DNA]</scope>
    <source>
        <strain evidence="2">Uno3</strain>
    </source>
</reference>
<name>A0A402A9K8_9CHLR</name>
<dbReference type="OrthoDB" id="7028673at2"/>
<keyword evidence="2" id="KW-1185">Reference proteome</keyword>
<dbReference type="EMBL" id="BIFR01000002">
    <property type="protein sequence ID" value="GCE15833.1"/>
    <property type="molecule type" value="Genomic_DNA"/>
</dbReference>
<evidence type="ECO:0000313" key="1">
    <source>
        <dbReference type="EMBL" id="GCE15833.1"/>
    </source>
</evidence>
<gene>
    <name evidence="1" type="ORF">KTT_56920</name>
</gene>
<protein>
    <submittedName>
        <fullName evidence="1">Uncharacterized protein</fullName>
    </submittedName>
</protein>
<comment type="caution">
    <text evidence="1">The sequence shown here is derived from an EMBL/GenBank/DDBJ whole genome shotgun (WGS) entry which is preliminary data.</text>
</comment>
<accession>A0A402A9K8</accession>
<dbReference type="AlphaFoldDB" id="A0A402A9K8"/>
<sequence length="506" mass="58295">MGIQQDLFCGDQVEKREAIYADLLEHVGSHIVQDAIRCTTRLKKMLPQPLLSDNTVFVAYGGGKDSSYIVCFVRLMQLILWQEERETFRLRIATNRHSGMPHSVLENIDRAYSALGLYHDPDVELFLIDGDEVRPFDLDLPLPLSIKVRNRLDILMTGHRCEGEARPTFCNACNLSMVHSFRVMLGYKAGIDVMITGDSKQELHAYTLWIRQIALKLKLAHPPEDGSFRSFLNTVEDIEQKYYTHLYVDEQHKEPLPRRAPLKFVREPFFFSVYRDTAYKVDDHWKILTDFLAFQFTEDAFNFTESDCGNPALMAHLRGLKIAHVYGRTYEEGIAEYLHFVIRLMEQKDFPPALIQQAQARYSSPAAIEVMKKKMDQYALDVFDLSEEQLVCMIYSPFVQRGKNLARYLEHEQPELYPLLEDIHLLLRDTTCPTVRQSSLVVRLQQLSHLELEQLRVLYGKNVSVKHTLHSEDPIAIILADDPHKAEIQTTHFPGGPSVTDVITGR</sequence>
<dbReference type="Proteomes" id="UP000287352">
    <property type="component" value="Unassembled WGS sequence"/>
</dbReference>
<dbReference type="RefSeq" id="WP_126583242.1">
    <property type="nucleotide sequence ID" value="NZ_BIFR01000002.1"/>
</dbReference>
<dbReference type="SUPFAM" id="SSF52402">
    <property type="entry name" value="Adenine nucleotide alpha hydrolases-like"/>
    <property type="match status" value="1"/>
</dbReference>
<proteinExistence type="predicted"/>
<evidence type="ECO:0000313" key="2">
    <source>
        <dbReference type="Proteomes" id="UP000287352"/>
    </source>
</evidence>
<organism evidence="1 2">
    <name type="scientific">Tengunoibacter tsumagoiensis</name>
    <dbReference type="NCBI Taxonomy" id="2014871"/>
    <lineage>
        <taxon>Bacteria</taxon>
        <taxon>Bacillati</taxon>
        <taxon>Chloroflexota</taxon>
        <taxon>Ktedonobacteria</taxon>
        <taxon>Ktedonobacterales</taxon>
        <taxon>Dictyobacteraceae</taxon>
        <taxon>Tengunoibacter</taxon>
    </lineage>
</organism>